<dbReference type="EMBL" id="CAJVCE010000001">
    <property type="protein sequence ID" value="CAG7613869.1"/>
    <property type="molecule type" value="Genomic_DNA"/>
</dbReference>
<evidence type="ECO:0000259" key="3">
    <source>
        <dbReference type="Pfam" id="PF00884"/>
    </source>
</evidence>
<name>A0ABM8V9P5_9BACL</name>
<dbReference type="Proteomes" id="UP000730618">
    <property type="component" value="Unassembled WGS sequence"/>
</dbReference>
<evidence type="ECO:0000256" key="1">
    <source>
        <dbReference type="ARBA" id="ARBA00022723"/>
    </source>
</evidence>
<feature type="domain" description="Sulfatase N-terminal" evidence="3">
    <location>
        <begin position="8"/>
        <end position="364"/>
    </location>
</feature>
<gene>
    <name evidence="4" type="ORF">PAECIP111802_00021</name>
</gene>
<proteinExistence type="predicted"/>
<protein>
    <submittedName>
        <fullName evidence="4">Arylsulfatase</fullName>
        <ecNumber evidence="4">3.1.6.1</ecNumber>
    </submittedName>
</protein>
<sequence length="456" mass="51800">MNQAERKPNILFIMDDQHRFDYLGCMGAEYVRTPNIDHLAERGIRFTHCYTNSPLCVPARISLATGLDPARLGLVDNTHVLDTRHVTMYQRFRDNGYRVHCVGKLDLNKSDRYNGRYGDRPSTYQWGFTHPEECEGKQHAGSSPTPIGPYTHYLEQLGLLQAFYEDYRNRGKKNGYDQSFRDSVLPTEAFEDCYIGRRAAQWIDTVPDDFPWFSFVSFVGPHAPFDPPTAYADKYRHSQVPEAASGKTDGKPAWVRRKEEPIEPYEIAVSRRQYCAAIEAIDDQIGLILDALERRGMLDNTYIVFTSDHGEMLGDHRLYGKTLPYEPSIHVPLVIAGPGIEAGRVSKAMVQLIDLNPTVGALAGLPAQNGIDALSIAELLLENPGKHHRSDIISSCKHFRCIRDDKYKLIMNSDEYIELYDMESDPHELHNIASVHPELVRSLSAQLEQRFAEVSR</sequence>
<keyword evidence="2 4" id="KW-0378">Hydrolase</keyword>
<keyword evidence="5" id="KW-1185">Reference proteome</keyword>
<evidence type="ECO:0000313" key="4">
    <source>
        <dbReference type="EMBL" id="CAG7613869.1"/>
    </source>
</evidence>
<dbReference type="EC" id="3.1.6.1" evidence="4"/>
<evidence type="ECO:0000313" key="5">
    <source>
        <dbReference type="Proteomes" id="UP000730618"/>
    </source>
</evidence>
<dbReference type="PANTHER" id="PTHR45953:SF1">
    <property type="entry name" value="IDURONATE 2-SULFATASE"/>
    <property type="match status" value="1"/>
</dbReference>
<accession>A0ABM8V9P5</accession>
<dbReference type="InterPro" id="IPR000917">
    <property type="entry name" value="Sulfatase_N"/>
</dbReference>
<dbReference type="GO" id="GO:0004065">
    <property type="term" value="F:arylsulfatase activity"/>
    <property type="evidence" value="ECO:0007669"/>
    <property type="project" value="UniProtKB-EC"/>
</dbReference>
<comment type="caution">
    <text evidence="4">The sequence shown here is derived from an EMBL/GenBank/DDBJ whole genome shotgun (WGS) entry which is preliminary data.</text>
</comment>
<keyword evidence="1" id="KW-0479">Metal-binding</keyword>
<dbReference type="RefSeq" id="WP_218096426.1">
    <property type="nucleotide sequence ID" value="NZ_CAJVCE010000001.1"/>
</dbReference>
<evidence type="ECO:0000256" key="2">
    <source>
        <dbReference type="ARBA" id="ARBA00022801"/>
    </source>
</evidence>
<organism evidence="4 5">
    <name type="scientific">Paenibacillus allorhizosphaerae</name>
    <dbReference type="NCBI Taxonomy" id="2849866"/>
    <lineage>
        <taxon>Bacteria</taxon>
        <taxon>Bacillati</taxon>
        <taxon>Bacillota</taxon>
        <taxon>Bacilli</taxon>
        <taxon>Bacillales</taxon>
        <taxon>Paenibacillaceae</taxon>
        <taxon>Paenibacillus</taxon>
    </lineage>
</organism>
<dbReference type="Pfam" id="PF00884">
    <property type="entry name" value="Sulfatase"/>
    <property type="match status" value="1"/>
</dbReference>
<dbReference type="PANTHER" id="PTHR45953">
    <property type="entry name" value="IDURONATE 2-SULFATASE"/>
    <property type="match status" value="1"/>
</dbReference>
<reference evidence="4 5" key="1">
    <citation type="submission" date="2021-06" db="EMBL/GenBank/DDBJ databases">
        <authorList>
            <person name="Criscuolo A."/>
        </authorList>
    </citation>
    <scope>NUCLEOTIDE SEQUENCE [LARGE SCALE GENOMIC DNA]</scope>
    <source>
        <strain evidence="5">CIP 111802</strain>
    </source>
</reference>